<evidence type="ECO:0000313" key="2">
    <source>
        <dbReference type="EMBL" id="GAG63849.1"/>
    </source>
</evidence>
<organism evidence="2">
    <name type="scientific">marine sediment metagenome</name>
    <dbReference type="NCBI Taxonomy" id="412755"/>
    <lineage>
        <taxon>unclassified sequences</taxon>
        <taxon>metagenomes</taxon>
        <taxon>ecological metagenomes</taxon>
    </lineage>
</organism>
<dbReference type="InterPro" id="IPR058739">
    <property type="entry name" value="NicX"/>
</dbReference>
<dbReference type="SUPFAM" id="SSF144052">
    <property type="entry name" value="Thermophilic metalloprotease-like"/>
    <property type="match status" value="1"/>
</dbReference>
<proteinExistence type="predicted"/>
<dbReference type="GO" id="GO:0046872">
    <property type="term" value="F:metal ion binding"/>
    <property type="evidence" value="ECO:0007669"/>
    <property type="project" value="UniProtKB-KW"/>
</dbReference>
<evidence type="ECO:0000256" key="1">
    <source>
        <dbReference type="ARBA" id="ARBA00022723"/>
    </source>
</evidence>
<dbReference type="PANTHER" id="PTHR34448:SF1">
    <property type="entry name" value="BLL6088 PROTEIN"/>
    <property type="match status" value="1"/>
</dbReference>
<name>X0Z4B2_9ZZZZ</name>
<protein>
    <recommendedName>
        <fullName evidence="3">Leucyl aminopeptidase</fullName>
    </recommendedName>
</protein>
<dbReference type="PANTHER" id="PTHR34448">
    <property type="entry name" value="AMINOPEPTIDASE"/>
    <property type="match status" value="1"/>
</dbReference>
<dbReference type="EMBL" id="BART01001176">
    <property type="protein sequence ID" value="GAG63849.1"/>
    <property type="molecule type" value="Genomic_DNA"/>
</dbReference>
<dbReference type="Pfam" id="PF26233">
    <property type="entry name" value="NicX"/>
    <property type="match status" value="1"/>
</dbReference>
<dbReference type="InterPro" id="IPR052170">
    <property type="entry name" value="M29_Exopeptidase"/>
</dbReference>
<accession>X0Z4B2</accession>
<dbReference type="AlphaFoldDB" id="X0Z4B2"/>
<gene>
    <name evidence="2" type="ORF">S01H4_04405</name>
</gene>
<feature type="non-terminal residue" evidence="2">
    <location>
        <position position="1"/>
    </location>
</feature>
<sequence>FVDFHKQRVKAEKIGQILSSGSSVRVITDKGTNIQFSIAGRDAIVESGISDKPGMVNSPPDIECSIAPLEGTAKGKILIDGSIVLPGLGPLKENVILRILGGSVTEIEGSEEAILFKKILKSAQEKEVYNIGEFGIGLNPKCKICGSMLEDEGVYGTIHFGIGDNHTMGGYVEASMHTDVVVKNPTVFIDEKMVIKSGKHIY</sequence>
<evidence type="ECO:0008006" key="3">
    <source>
        <dbReference type="Google" id="ProtNLM"/>
    </source>
</evidence>
<keyword evidence="1" id="KW-0479">Metal-binding</keyword>
<reference evidence="2" key="1">
    <citation type="journal article" date="2014" name="Front. Microbiol.">
        <title>High frequency of phylogenetically diverse reductive dehalogenase-homologous genes in deep subseafloor sedimentary metagenomes.</title>
        <authorList>
            <person name="Kawai M."/>
            <person name="Futagami T."/>
            <person name="Toyoda A."/>
            <person name="Takaki Y."/>
            <person name="Nishi S."/>
            <person name="Hori S."/>
            <person name="Arai W."/>
            <person name="Tsubouchi T."/>
            <person name="Morono Y."/>
            <person name="Uchiyama I."/>
            <person name="Ito T."/>
            <person name="Fujiyama A."/>
            <person name="Inagaki F."/>
            <person name="Takami H."/>
        </authorList>
    </citation>
    <scope>NUCLEOTIDE SEQUENCE</scope>
    <source>
        <strain evidence="2">Expedition CK06-06</strain>
    </source>
</reference>
<comment type="caution">
    <text evidence="2">The sequence shown here is derived from an EMBL/GenBank/DDBJ whole genome shotgun (WGS) entry which is preliminary data.</text>
</comment>